<dbReference type="Pfam" id="PF04281">
    <property type="entry name" value="Tom22"/>
    <property type="match status" value="1"/>
</dbReference>
<accession>A0A2J8AK27</accession>
<reference evidence="14 15" key="1">
    <citation type="journal article" date="2017" name="Mol. Biol. Evol.">
        <title>The 4-celled Tetrabaena socialis nuclear genome reveals the essential components for genetic control of cell number at the origin of multicellularity in the volvocine lineage.</title>
        <authorList>
            <person name="Featherston J."/>
            <person name="Arakaki Y."/>
            <person name="Hanschen E.R."/>
            <person name="Ferris P.J."/>
            <person name="Michod R.E."/>
            <person name="Olson B.J.S.C."/>
            <person name="Nozaki H."/>
            <person name="Durand P.M."/>
        </authorList>
    </citation>
    <scope>NUCLEOTIDE SEQUENCE [LARGE SCALE GENOMIC DNA]</scope>
    <source>
        <strain evidence="14 15">NIES-571</strain>
    </source>
</reference>
<dbReference type="InterPro" id="IPR003864">
    <property type="entry name" value="CSC1/OSCA1-like_7TM"/>
</dbReference>
<proteinExistence type="inferred from homology"/>
<dbReference type="InterPro" id="IPR017411">
    <property type="entry name" value="Tom22_pln"/>
</dbReference>
<dbReference type="InterPro" id="IPR005683">
    <property type="entry name" value="Tom22"/>
</dbReference>
<evidence type="ECO:0000256" key="2">
    <source>
        <dbReference type="ARBA" id="ARBA00009874"/>
    </source>
</evidence>
<keyword evidence="6" id="KW-0653">Protein transport</keyword>
<comment type="caution">
    <text evidence="14">The sequence shown here is derived from an EMBL/GenBank/DDBJ whole genome shotgun (WGS) entry which is preliminary data.</text>
</comment>
<evidence type="ECO:0000313" key="14">
    <source>
        <dbReference type="EMBL" id="PNH12876.1"/>
    </source>
</evidence>
<evidence type="ECO:0000256" key="10">
    <source>
        <dbReference type="ARBA" id="ARBA00023136"/>
    </source>
</evidence>
<evidence type="ECO:0000256" key="5">
    <source>
        <dbReference type="ARBA" id="ARBA00022787"/>
    </source>
</evidence>
<keyword evidence="11 14" id="KW-0675">Receptor</keyword>
<feature type="domain" description="CSC1/OSCA1-like 7TM region" evidence="13">
    <location>
        <begin position="3"/>
        <end position="111"/>
    </location>
</feature>
<keyword evidence="15" id="KW-1185">Reference proteome</keyword>
<dbReference type="Proteomes" id="UP000236333">
    <property type="component" value="Unassembled WGS sequence"/>
</dbReference>
<evidence type="ECO:0000256" key="8">
    <source>
        <dbReference type="ARBA" id="ARBA00023010"/>
    </source>
</evidence>
<protein>
    <submittedName>
        <fullName evidence="14">Mitochondrial import receptor subunit TOM22 2</fullName>
    </submittedName>
</protein>
<keyword evidence="4 12" id="KW-0812">Transmembrane</keyword>
<evidence type="ECO:0000256" key="1">
    <source>
        <dbReference type="ARBA" id="ARBA00004572"/>
    </source>
</evidence>
<organism evidence="14 15">
    <name type="scientific">Tetrabaena socialis</name>
    <dbReference type="NCBI Taxonomy" id="47790"/>
    <lineage>
        <taxon>Eukaryota</taxon>
        <taxon>Viridiplantae</taxon>
        <taxon>Chlorophyta</taxon>
        <taxon>core chlorophytes</taxon>
        <taxon>Chlorophyceae</taxon>
        <taxon>CS clade</taxon>
        <taxon>Chlamydomonadales</taxon>
        <taxon>Tetrabaenaceae</taxon>
        <taxon>Tetrabaena</taxon>
    </lineage>
</organism>
<evidence type="ECO:0000256" key="4">
    <source>
        <dbReference type="ARBA" id="ARBA00022692"/>
    </source>
</evidence>
<evidence type="ECO:0000313" key="15">
    <source>
        <dbReference type="Proteomes" id="UP000236333"/>
    </source>
</evidence>
<dbReference type="GO" id="GO:0005741">
    <property type="term" value="C:mitochondrial outer membrane"/>
    <property type="evidence" value="ECO:0007669"/>
    <property type="project" value="UniProtKB-SubCell"/>
</dbReference>
<dbReference type="AlphaFoldDB" id="A0A2J8AK27"/>
<comment type="subcellular location">
    <subcellularLocation>
        <location evidence="1">Mitochondrion outer membrane</location>
        <topology evidence="1">Single-pass membrane protein</topology>
    </subcellularLocation>
</comment>
<keyword evidence="8" id="KW-0811">Translocation</keyword>
<evidence type="ECO:0000256" key="9">
    <source>
        <dbReference type="ARBA" id="ARBA00023128"/>
    </source>
</evidence>
<evidence type="ECO:0000256" key="6">
    <source>
        <dbReference type="ARBA" id="ARBA00022927"/>
    </source>
</evidence>
<dbReference type="Pfam" id="PF02714">
    <property type="entry name" value="RSN1_7TM"/>
    <property type="match status" value="1"/>
</dbReference>
<dbReference type="OrthoDB" id="10016939at2759"/>
<keyword evidence="10 12" id="KW-0472">Membrane</keyword>
<dbReference type="EMBL" id="PGGS01000002">
    <property type="protein sequence ID" value="PNH12876.1"/>
    <property type="molecule type" value="Genomic_DNA"/>
</dbReference>
<evidence type="ECO:0000256" key="3">
    <source>
        <dbReference type="ARBA" id="ARBA00022448"/>
    </source>
</evidence>
<dbReference type="PANTHER" id="PTHR46867:SF4">
    <property type="entry name" value="MITOCHONDRIAL IMPORT RECEPTOR SUBUNIT TOM9-2"/>
    <property type="match status" value="1"/>
</dbReference>
<keyword evidence="5" id="KW-1000">Mitochondrion outer membrane</keyword>
<feature type="transmembrane region" description="Helical" evidence="12">
    <location>
        <begin position="94"/>
        <end position="113"/>
    </location>
</feature>
<comment type="similarity">
    <text evidence="2">Belongs to the Tom22 family.</text>
</comment>
<keyword evidence="9" id="KW-0496">Mitochondrion</keyword>
<evidence type="ECO:0000259" key="13">
    <source>
        <dbReference type="Pfam" id="PF02714"/>
    </source>
</evidence>
<dbReference type="GO" id="GO:0006886">
    <property type="term" value="P:intracellular protein transport"/>
    <property type="evidence" value="ECO:0007669"/>
    <property type="project" value="InterPro"/>
</dbReference>
<evidence type="ECO:0000256" key="11">
    <source>
        <dbReference type="ARBA" id="ARBA00023170"/>
    </source>
</evidence>
<feature type="transmembrane region" description="Helical" evidence="12">
    <location>
        <begin position="149"/>
        <end position="166"/>
    </location>
</feature>
<gene>
    <name evidence="14" type="ORF">TSOC_000101</name>
</gene>
<evidence type="ECO:0000256" key="12">
    <source>
        <dbReference type="SAM" id="Phobius"/>
    </source>
</evidence>
<keyword evidence="3" id="KW-0813">Transport</keyword>
<feature type="transmembrane region" description="Helical" evidence="12">
    <location>
        <begin position="48"/>
        <end position="73"/>
    </location>
</feature>
<sequence>MLSFQVVSVFVASFVAGALLNQISQLVDSPGGVLSVLGTGAPQTASFFISYILINCLVIAPLGALNPVGLIIYAVRRGLAATDRARRRLWESQAVDFASSAPIHSFTIFLAFLNRRVIMFGGGSPKPEPVAPLTLSFAARKLFASFKKAAWISSTTLLVLLVPLIIEMDREQQMLDMEKEQLSVLTGPAGAKA</sequence>
<evidence type="ECO:0000256" key="7">
    <source>
        <dbReference type="ARBA" id="ARBA00022989"/>
    </source>
</evidence>
<dbReference type="PANTHER" id="PTHR46867">
    <property type="entry name" value="MITOCHONDRIAL IMPORT RECEPTOR SUBUNIT TOM9-2"/>
    <property type="match status" value="1"/>
</dbReference>
<keyword evidence="7 12" id="KW-1133">Transmembrane helix</keyword>
<name>A0A2J8AK27_9CHLO</name>